<reference evidence="3" key="7">
    <citation type="journal article" date="2002" name="Nature">
        <title>Analysis of the mouse transcriptome based on functional annotation of 60,770 full-length cDNAs.</title>
        <authorList>
            <consortium name="The FANTOM Consortium and the RIKEN Genome Exploration Research Group Phase I and II Team"/>
        </authorList>
    </citation>
    <scope>NUCLEOTIDE SEQUENCE</scope>
    <source>
        <strain evidence="3">C57BL/6J</strain>
        <tissue evidence="3">Head</tissue>
    </source>
</reference>
<keyword evidence="2" id="KW-0732">Signal</keyword>
<sequence length="112" mass="12742">MEARSKLLDGTTASRRWTRKLVLLLPPLLLFLLRTESLQGLESDERFRTRENECHFYAGGQVYPGEASRVSVADHSLHLSKAKMFEASGHSQKKTRQTKKIVRKLRPAASGY</sequence>
<organism evidence="3">
    <name type="scientific">Mus musculus</name>
    <name type="common">Mouse</name>
    <dbReference type="NCBI Taxonomy" id="10090"/>
    <lineage>
        <taxon>Eukaryota</taxon>
        <taxon>Metazoa</taxon>
        <taxon>Chordata</taxon>
        <taxon>Craniata</taxon>
        <taxon>Vertebrata</taxon>
        <taxon>Euteleostomi</taxon>
        <taxon>Mammalia</taxon>
        <taxon>Eutheria</taxon>
        <taxon>Euarchontoglires</taxon>
        <taxon>Glires</taxon>
        <taxon>Rodentia</taxon>
        <taxon>Myomorpha</taxon>
        <taxon>Muroidea</taxon>
        <taxon>Muridae</taxon>
        <taxon>Murinae</taxon>
        <taxon>Mus</taxon>
        <taxon>Mus</taxon>
    </lineage>
</organism>
<dbReference type="AGR" id="MGI:1859815"/>
<reference evidence="3" key="2">
    <citation type="journal article" date="2000" name="Genome Res.">
        <title>Normalization and subtraction of cap-trapper-selected cDNAs to prepare full-length cDNA libraries for rapid discovery of new genes.</title>
        <authorList>
            <person name="Carninci P."/>
            <person name="Shibata Y."/>
            <person name="Hayatsu N."/>
            <person name="Sugahara Y."/>
            <person name="Shibata K."/>
            <person name="Itoh M."/>
            <person name="Konno H."/>
            <person name="Okazaki Y."/>
            <person name="Muramatsu M."/>
            <person name="Hayashizaki Y."/>
        </authorList>
    </citation>
    <scope>NUCLEOTIDE SEQUENCE</scope>
    <source>
        <strain evidence="3">C57BL/6J</strain>
        <tissue evidence="3">Head</tissue>
    </source>
</reference>
<feature type="compositionally biased region" description="Basic residues" evidence="1">
    <location>
        <begin position="91"/>
        <end position="106"/>
    </location>
</feature>
<evidence type="ECO:0000313" key="5">
    <source>
        <dbReference type="MGI" id="MGI:1859815"/>
    </source>
</evidence>
<name>Q9D634_MOUSE</name>
<dbReference type="PeptideAtlas" id="Q9D634"/>
<evidence type="ECO:0000313" key="4">
    <source>
        <dbReference type="EMBL" id="BAC26410.1"/>
    </source>
</evidence>
<reference evidence="3" key="8">
    <citation type="journal article" date="2005" name="Science">
        <title>The Transcriptional Landscape of the Mammalian Genome.</title>
        <authorList>
            <consortium name="The FANTOM Consortium"/>
            <consortium name="Riken Genome Exploration Research Group and Genome Science Group (Genome Network Project Core Group)"/>
        </authorList>
    </citation>
    <scope>NUCLEOTIDE SEQUENCE</scope>
    <source>
        <strain evidence="3">C57BL/6J</strain>
        <tissue evidence="3">Head</tissue>
    </source>
</reference>
<reference evidence="3" key="4">
    <citation type="submission" date="2000-07" db="EMBL/GenBank/DDBJ databases">
        <authorList>
            <person name="Adachi J."/>
            <person name="Aizawa K."/>
            <person name="Akahira S."/>
            <person name="Akimura T."/>
            <person name="Arai A."/>
            <person name="Aono H."/>
            <person name="Arakawa T."/>
            <person name="Bono H."/>
            <person name="Carninci P."/>
            <person name="Fukuda S."/>
            <person name="Fukunishi Y."/>
            <person name="Furuno M."/>
            <person name="Hanagaki T."/>
            <person name="Hara A."/>
            <person name="Hayatsu N."/>
            <person name="Hiramoto K."/>
            <person name="Hiraoka T."/>
            <person name="Hori F."/>
            <person name="Imotani K."/>
            <person name="Ishii Y."/>
            <person name="Itoh M."/>
            <person name="Izawa M."/>
            <person name="Kasukawa T."/>
            <person name="Kato H."/>
            <person name="Kawai J."/>
            <person name="Kojima Y."/>
            <person name="Konno H."/>
            <person name="Kouda M."/>
            <person name="Koya S."/>
            <person name="Kurihara C."/>
            <person name="Matsuyama T."/>
            <person name="Miyazaki A."/>
            <person name="Nishi K."/>
            <person name="Nomura K."/>
            <person name="Numazaki R."/>
            <person name="Ohno M."/>
            <person name="Okazaki Y."/>
            <person name="Okido T."/>
            <person name="Owa C."/>
            <person name="Saito H."/>
            <person name="Saito R."/>
            <person name="Sakai C."/>
            <person name="Sakai K."/>
            <person name="Sano H."/>
            <person name="Sasaki D."/>
            <person name="Shibata K."/>
            <person name="Shibata Y."/>
            <person name="Shinagawa A."/>
            <person name="Shiraki T."/>
            <person name="Sogabe Y."/>
            <person name="Suzuki H."/>
            <person name="Tagami M."/>
            <person name="Tagawa A."/>
            <person name="Takahashi F."/>
            <person name="Tanaka T."/>
            <person name="Tejima Y."/>
            <person name="Toya T."/>
            <person name="Yamamura T."/>
            <person name="Yasunishi A."/>
            <person name="Yoshida K."/>
            <person name="Yoshino M."/>
            <person name="Muramatsu M."/>
            <person name="Hayashizaki Y."/>
        </authorList>
    </citation>
    <scope>NUCLEOTIDE SEQUENCE</scope>
    <source>
        <strain evidence="3">C57BL/6J</strain>
        <tissue evidence="3">Head</tissue>
    </source>
</reference>
<feature type="chain" id="PRO_5010847723" evidence="2">
    <location>
        <begin position="41"/>
        <end position="112"/>
    </location>
</feature>
<reference evidence="3" key="1">
    <citation type="journal article" date="1999" name="Methods Enzymol.">
        <title>High-efficiency full-length cDNA cloning.</title>
        <authorList>
            <person name="Carninci P."/>
            <person name="Hayashizaki Y."/>
        </authorList>
    </citation>
    <scope>NUCLEOTIDE SEQUENCE</scope>
    <source>
        <strain evidence="3">C57BL/6J</strain>
        <tissue evidence="3">Head</tissue>
    </source>
</reference>
<reference evidence="3" key="5">
    <citation type="journal article" date="2001" name="Nature">
        <title>Functional annotation of a full-length mouse cDNA collection.</title>
        <authorList>
            <consortium name="The RIKEN Genome Exploration Research Group Phase II Team and the FANTOM Consortium"/>
        </authorList>
    </citation>
    <scope>NUCLEOTIDE SEQUENCE</scope>
    <source>
        <strain evidence="3">C57BL/6J</strain>
        <tissue evidence="3">Head</tissue>
    </source>
</reference>
<gene>
    <name evidence="5" type="primary">Prdx4</name>
</gene>
<proteinExistence type="evidence at transcript level"/>
<reference evidence="3" key="3">
    <citation type="journal article" date="2000" name="Genome Res.">
        <title>RIKEN integrated sequence analysis (RISA) system--384-format sequencing pipeline with 384 multicapillary sequencer.</title>
        <authorList>
            <person name="Shibata K."/>
            <person name="Itoh M."/>
            <person name="Aizawa K."/>
            <person name="Nagaoka S."/>
            <person name="Sasaki N."/>
            <person name="Carninci P."/>
            <person name="Konno H."/>
            <person name="Akiyama J."/>
            <person name="Nishi K."/>
            <person name="Kitsunai T."/>
            <person name="Tashiro H."/>
            <person name="Itoh M."/>
            <person name="Sumi N."/>
            <person name="Ishii Y."/>
            <person name="Nakamura S."/>
            <person name="Hazama M."/>
            <person name="Nishine T."/>
            <person name="Harada A."/>
            <person name="Yamamoto R."/>
            <person name="Matsumoto H."/>
            <person name="Sakaguchi S."/>
            <person name="Ikegami T."/>
            <person name="Kashiwagi K."/>
            <person name="Fujiwake S."/>
            <person name="Inoue K."/>
            <person name="Togawa Y."/>
            <person name="Izawa M."/>
            <person name="Ohara E."/>
            <person name="Watahiki M."/>
            <person name="Yoneda Y."/>
            <person name="Ishikawa T."/>
            <person name="Ozawa K."/>
            <person name="Tanaka T."/>
            <person name="Matsuura S."/>
            <person name="Kawai J."/>
            <person name="Okazaki Y."/>
            <person name="Muramatsu M."/>
            <person name="Inoue Y."/>
            <person name="Kira A."/>
            <person name="Hayashizaki Y."/>
        </authorList>
    </citation>
    <scope>NUCLEOTIDE SEQUENCE</scope>
    <source>
        <strain evidence="3">C57BL/6J</strain>
        <tissue evidence="3">Head</tissue>
    </source>
</reference>
<dbReference type="EMBL" id="AK029349">
    <property type="protein sequence ID" value="BAC26410.1"/>
    <property type="molecule type" value="mRNA"/>
</dbReference>
<accession>Q9D634</accession>
<evidence type="ECO:0000313" key="3">
    <source>
        <dbReference type="EMBL" id="BAB29489.1"/>
    </source>
</evidence>
<dbReference type="EMBL" id="AK014651">
    <property type="protein sequence ID" value="BAB29489.1"/>
    <property type="molecule type" value="mRNA"/>
</dbReference>
<feature type="region of interest" description="Disordered" evidence="1">
    <location>
        <begin position="86"/>
        <end position="112"/>
    </location>
</feature>
<protein>
    <submittedName>
        <fullName evidence="3">Uncharacterized protein</fullName>
    </submittedName>
</protein>
<feature type="signal peptide" evidence="2">
    <location>
        <begin position="1"/>
        <end position="40"/>
    </location>
</feature>
<dbReference type="MGI" id="MGI:1859815">
    <property type="gene designation" value="Prdx4"/>
</dbReference>
<reference evidence="3" key="9">
    <citation type="journal article" date="2005" name="Science">
        <title>Antisense Transcription in the Mammalian Transcriptome.</title>
        <authorList>
            <consortium name="RIKEN Genome Exploration Research Group and Genome Science Group (Genome Network Project Core Group) and the FANTOM Consortium"/>
        </authorList>
    </citation>
    <scope>NUCLEOTIDE SEQUENCE</scope>
    <source>
        <strain evidence="3">C57BL/6J</strain>
        <tissue evidence="3">Head</tissue>
    </source>
</reference>
<evidence type="ECO:0000256" key="2">
    <source>
        <dbReference type="SAM" id="SignalP"/>
    </source>
</evidence>
<dbReference type="UCSC" id="uc009urv.1">
    <property type="organism name" value="mouse"/>
</dbReference>
<reference evidence="4" key="6">
    <citation type="submission" date="2001-07" db="EMBL/GenBank/DDBJ databases">
        <authorList>
            <person name="Adachi J."/>
            <person name="Aizawa K."/>
            <person name="Akimura T."/>
            <person name="Arakawa T."/>
            <person name="Bono H."/>
            <person name="Carninci P."/>
            <person name="Fukuda S."/>
            <person name="Furuno M."/>
            <person name="Hanagaki T."/>
            <person name="Hara A."/>
            <person name="Hashizume W."/>
            <person name="Hayashida K."/>
            <person name="Hayatsu N."/>
            <person name="Hiramoto K."/>
            <person name="Hiraoka T."/>
            <person name="Hirozane T."/>
            <person name="Hori F."/>
            <person name="Imotani K."/>
            <person name="Ishii Y."/>
            <person name="Itoh M."/>
            <person name="Kagawa I."/>
            <person name="Kasukawa T."/>
            <person name="Katoh H."/>
            <person name="Kawai J."/>
            <person name="Kojima Y."/>
            <person name="Kondo S."/>
            <person name="Konno H."/>
            <person name="Kouda M."/>
            <person name="Koya S."/>
            <person name="Kurihara C."/>
            <person name="Matsuyama T."/>
            <person name="Miyazaki A."/>
            <person name="Murata M."/>
            <person name="Nakamura M."/>
            <person name="Nishi K."/>
            <person name="Nomura K."/>
            <person name="Numazaki R."/>
            <person name="Ohno M."/>
            <person name="Ohsato N."/>
            <person name="Okazaki Y."/>
            <person name="Saito R."/>
            <person name="Saitoh H."/>
            <person name="Sakai C."/>
            <person name="Sakai K."/>
            <person name="Sakazume N."/>
            <person name="Sano H."/>
            <person name="Sasaki D."/>
            <person name="Shibata K."/>
            <person name="Shinagawa A."/>
            <person name="Shiraki T."/>
            <person name="Sogabe Y."/>
            <person name="Tagami M."/>
            <person name="Tagawa A."/>
            <person name="Takahashi F."/>
            <person name="Takaku-Akahira S."/>
            <person name="Takeda Y."/>
            <person name="Tanaka T."/>
            <person name="Tomaru A."/>
            <person name="Toya T."/>
            <person name="Yasunishi A."/>
            <person name="Muramatsu M."/>
            <person name="Hayashizaki Y."/>
        </authorList>
    </citation>
    <scope>NUCLEOTIDE SEQUENCE</scope>
    <source>
        <strain evidence="4">C57BL/6J</strain>
        <tissue evidence="4">Head</tissue>
    </source>
</reference>
<evidence type="ECO:0000256" key="1">
    <source>
        <dbReference type="SAM" id="MobiDB-lite"/>
    </source>
</evidence>
<dbReference type="AlphaFoldDB" id="Q9D634"/>